<proteinExistence type="predicted"/>
<dbReference type="PANTHER" id="PTHR43812:SF2">
    <property type="entry name" value="FLAVIN REDUCTASE LIKE DOMAIN-CONTAINING PROTEIN"/>
    <property type="match status" value="1"/>
</dbReference>
<dbReference type="STRING" id="440168.SAMN04487974_1074"/>
<evidence type="ECO:0000313" key="2">
    <source>
        <dbReference type="EMBL" id="SDG73341.1"/>
    </source>
</evidence>
<dbReference type="PANTHER" id="PTHR43812">
    <property type="entry name" value="BLR2425 PROTEIN"/>
    <property type="match status" value="1"/>
</dbReference>
<dbReference type="Proteomes" id="UP000199495">
    <property type="component" value="Unassembled WGS sequence"/>
</dbReference>
<dbReference type="RefSeq" id="WP_090597033.1">
    <property type="nucleotide sequence ID" value="NZ_FNCS01000007.1"/>
</dbReference>
<feature type="domain" description="Flavin reductase like" evidence="1">
    <location>
        <begin position="22"/>
        <end position="175"/>
    </location>
</feature>
<dbReference type="SUPFAM" id="SSF50475">
    <property type="entry name" value="FMN-binding split barrel"/>
    <property type="match status" value="1"/>
</dbReference>
<protein>
    <submittedName>
        <fullName evidence="2">NADH-FMN oxidoreductase RutF, flavin reductase (DIM6/NTAB) family</fullName>
    </submittedName>
</protein>
<keyword evidence="3" id="KW-1185">Reference proteome</keyword>
<dbReference type="Gene3D" id="2.30.110.10">
    <property type="entry name" value="Electron Transport, Fmn-binding Protein, Chain A"/>
    <property type="match status" value="1"/>
</dbReference>
<dbReference type="GO" id="GO:0016646">
    <property type="term" value="F:oxidoreductase activity, acting on the CH-NH group of donors, NAD or NADP as acceptor"/>
    <property type="evidence" value="ECO:0007669"/>
    <property type="project" value="UniProtKB-ARBA"/>
</dbReference>
<dbReference type="SMART" id="SM00903">
    <property type="entry name" value="Flavin_Reduct"/>
    <property type="match status" value="1"/>
</dbReference>
<reference evidence="2 3" key="1">
    <citation type="submission" date="2016-10" db="EMBL/GenBank/DDBJ databases">
        <authorList>
            <person name="de Groot N.N."/>
        </authorList>
    </citation>
    <scope>NUCLEOTIDE SEQUENCE [LARGE SCALE GENOMIC DNA]</scope>
    <source>
        <strain evidence="2 3">CGMCC 1.10267</strain>
    </source>
</reference>
<dbReference type="GO" id="GO:0010181">
    <property type="term" value="F:FMN binding"/>
    <property type="evidence" value="ECO:0007669"/>
    <property type="project" value="InterPro"/>
</dbReference>
<dbReference type="InterPro" id="IPR002563">
    <property type="entry name" value="Flavin_Rdtase-like_dom"/>
</dbReference>
<evidence type="ECO:0000259" key="1">
    <source>
        <dbReference type="SMART" id="SM00903"/>
    </source>
</evidence>
<dbReference type="AlphaFoldDB" id="A0A1G7WMZ7"/>
<evidence type="ECO:0000313" key="3">
    <source>
        <dbReference type="Proteomes" id="UP000199495"/>
    </source>
</evidence>
<dbReference type="OrthoDB" id="9783347at2"/>
<dbReference type="InterPro" id="IPR012349">
    <property type="entry name" value="Split_barrel_FMN-bd"/>
</dbReference>
<gene>
    <name evidence="2" type="ORF">SAMN04487974_1074</name>
</gene>
<sequence length="207" mass="22834">MTAYHSYDPAIGHALPHDPIKAIIAPRPIGWISSQDRNGRVNLAPYSFFNLFSSAPPILIFGSEGRKDSLDNIEATGEFVFNLATRDLATAMNLSSGNFAPEIDEFEEAGLEKWPSDIVAAPRVAAAPAAMECRLIEIKPLFDLDGRPLASHLVIGQVVRVHINPDYLVDGLFDITKAGTIARCGYRGDYIETTETFEMFRPKVNQR</sequence>
<dbReference type="EMBL" id="FNCS01000007">
    <property type="protein sequence ID" value="SDG73341.1"/>
    <property type="molecule type" value="Genomic_DNA"/>
</dbReference>
<dbReference type="Pfam" id="PF01613">
    <property type="entry name" value="Flavin_Reduct"/>
    <property type="match status" value="1"/>
</dbReference>
<organism evidence="2 3">
    <name type="scientific">Pelagibacterium luteolum</name>
    <dbReference type="NCBI Taxonomy" id="440168"/>
    <lineage>
        <taxon>Bacteria</taxon>
        <taxon>Pseudomonadati</taxon>
        <taxon>Pseudomonadota</taxon>
        <taxon>Alphaproteobacteria</taxon>
        <taxon>Hyphomicrobiales</taxon>
        <taxon>Devosiaceae</taxon>
        <taxon>Pelagibacterium</taxon>
    </lineage>
</organism>
<name>A0A1G7WMZ7_9HYPH</name>
<accession>A0A1G7WMZ7</accession>